<evidence type="ECO:0000256" key="1">
    <source>
        <dbReference type="ARBA" id="ARBA00010630"/>
    </source>
</evidence>
<dbReference type="GO" id="GO:0005524">
    <property type="term" value="F:ATP binding"/>
    <property type="evidence" value="ECO:0007669"/>
    <property type="project" value="UniProtKB-KW"/>
</dbReference>
<comment type="similarity">
    <text evidence="1">Belongs to the protein kinase superfamily. BUD32 family.</text>
</comment>
<dbReference type="SUPFAM" id="SSF56112">
    <property type="entry name" value="Protein kinase-like (PK-like)"/>
    <property type="match status" value="2"/>
</dbReference>
<name>A0A370GAH4_9COXI</name>
<dbReference type="AlphaFoldDB" id="A0A370GAH4"/>
<dbReference type="EMBL" id="QQAX01000023">
    <property type="protein sequence ID" value="RDI40210.1"/>
    <property type="molecule type" value="Genomic_DNA"/>
</dbReference>
<dbReference type="Proteomes" id="UP000254720">
    <property type="component" value="Unassembled WGS sequence"/>
</dbReference>
<gene>
    <name evidence="10" type="ORF">C8D86_12346</name>
</gene>
<dbReference type="InterPro" id="IPR000719">
    <property type="entry name" value="Prot_kinase_dom"/>
</dbReference>
<keyword evidence="3 10" id="KW-0808">Transferase</keyword>
<accession>A0A370GAH4</accession>
<dbReference type="Pfam" id="PF06293">
    <property type="entry name" value="Kdo"/>
    <property type="match status" value="1"/>
</dbReference>
<dbReference type="GO" id="GO:0004674">
    <property type="term" value="F:protein serine/threonine kinase activity"/>
    <property type="evidence" value="ECO:0007669"/>
    <property type="project" value="UniProtKB-EC"/>
</dbReference>
<evidence type="ECO:0000313" key="11">
    <source>
        <dbReference type="Proteomes" id="UP000254720"/>
    </source>
</evidence>
<protein>
    <recommendedName>
        <fullName evidence="2">non-specific serine/threonine protein kinase</fullName>
        <ecNumber evidence="2">2.7.11.1</ecNumber>
    </recommendedName>
</protein>
<comment type="caution">
    <text evidence="10">The sequence shown here is derived from an EMBL/GenBank/DDBJ whole genome shotgun (WGS) entry which is preliminary data.</text>
</comment>
<evidence type="ECO:0000313" key="10">
    <source>
        <dbReference type="EMBL" id="RDI40210.1"/>
    </source>
</evidence>
<dbReference type="Gene3D" id="1.10.510.10">
    <property type="entry name" value="Transferase(Phosphotransferase) domain 1"/>
    <property type="match status" value="1"/>
</dbReference>
<feature type="domain" description="Protein kinase" evidence="9">
    <location>
        <begin position="302"/>
        <end position="499"/>
    </location>
</feature>
<comment type="catalytic activity">
    <reaction evidence="8">
        <text>L-seryl-[protein] + ATP = O-phospho-L-seryl-[protein] + ADP + H(+)</text>
        <dbReference type="Rhea" id="RHEA:17989"/>
        <dbReference type="Rhea" id="RHEA-COMP:9863"/>
        <dbReference type="Rhea" id="RHEA-COMP:11604"/>
        <dbReference type="ChEBI" id="CHEBI:15378"/>
        <dbReference type="ChEBI" id="CHEBI:29999"/>
        <dbReference type="ChEBI" id="CHEBI:30616"/>
        <dbReference type="ChEBI" id="CHEBI:83421"/>
        <dbReference type="ChEBI" id="CHEBI:456216"/>
        <dbReference type="EC" id="2.7.11.1"/>
    </reaction>
</comment>
<dbReference type="GO" id="GO:0005829">
    <property type="term" value="C:cytosol"/>
    <property type="evidence" value="ECO:0007669"/>
    <property type="project" value="TreeGrafter"/>
</dbReference>
<reference evidence="10 11" key="1">
    <citation type="submission" date="2018-07" db="EMBL/GenBank/DDBJ databases">
        <title>Genomic Encyclopedia of Type Strains, Phase IV (KMG-IV): sequencing the most valuable type-strain genomes for metagenomic binning, comparative biology and taxonomic classification.</title>
        <authorList>
            <person name="Goeker M."/>
        </authorList>
    </citation>
    <scope>NUCLEOTIDE SEQUENCE [LARGE SCALE GENOMIC DNA]</scope>
    <source>
        <strain evidence="10 11">DSM 16500</strain>
    </source>
</reference>
<dbReference type="EC" id="2.7.11.1" evidence="2"/>
<dbReference type="PROSITE" id="PS50011">
    <property type="entry name" value="PROTEIN_KINASE_DOM"/>
    <property type="match status" value="1"/>
</dbReference>
<evidence type="ECO:0000256" key="7">
    <source>
        <dbReference type="ARBA" id="ARBA00047899"/>
    </source>
</evidence>
<keyword evidence="4" id="KW-0547">Nucleotide-binding</keyword>
<evidence type="ECO:0000256" key="8">
    <source>
        <dbReference type="ARBA" id="ARBA00048679"/>
    </source>
</evidence>
<evidence type="ECO:0000256" key="2">
    <source>
        <dbReference type="ARBA" id="ARBA00012513"/>
    </source>
</evidence>
<keyword evidence="11" id="KW-1185">Reference proteome</keyword>
<dbReference type="InterPro" id="IPR011009">
    <property type="entry name" value="Kinase-like_dom_sf"/>
</dbReference>
<evidence type="ECO:0000256" key="6">
    <source>
        <dbReference type="ARBA" id="ARBA00022840"/>
    </source>
</evidence>
<dbReference type="RefSeq" id="WP_147277504.1">
    <property type="nucleotide sequence ID" value="NZ_LR699114.1"/>
</dbReference>
<keyword evidence="5" id="KW-0418">Kinase</keyword>
<evidence type="ECO:0000256" key="3">
    <source>
        <dbReference type="ARBA" id="ARBA00022679"/>
    </source>
</evidence>
<evidence type="ECO:0000256" key="5">
    <source>
        <dbReference type="ARBA" id="ARBA00022777"/>
    </source>
</evidence>
<comment type="catalytic activity">
    <reaction evidence="7">
        <text>L-threonyl-[protein] + ATP = O-phospho-L-threonyl-[protein] + ADP + H(+)</text>
        <dbReference type="Rhea" id="RHEA:46608"/>
        <dbReference type="Rhea" id="RHEA-COMP:11060"/>
        <dbReference type="Rhea" id="RHEA-COMP:11605"/>
        <dbReference type="ChEBI" id="CHEBI:15378"/>
        <dbReference type="ChEBI" id="CHEBI:30013"/>
        <dbReference type="ChEBI" id="CHEBI:30616"/>
        <dbReference type="ChEBI" id="CHEBI:61977"/>
        <dbReference type="ChEBI" id="CHEBI:456216"/>
        <dbReference type="EC" id="2.7.11.1"/>
    </reaction>
</comment>
<evidence type="ECO:0000256" key="4">
    <source>
        <dbReference type="ARBA" id="ARBA00022741"/>
    </source>
</evidence>
<dbReference type="PANTHER" id="PTHR12209">
    <property type="entry name" value="NON-SPECIFIC SERINE/THREONINE PROTEIN KINASE"/>
    <property type="match status" value="1"/>
</dbReference>
<keyword evidence="6" id="KW-0067">ATP-binding</keyword>
<organism evidence="10 11">
    <name type="scientific">Aquicella lusitana</name>
    <dbReference type="NCBI Taxonomy" id="254246"/>
    <lineage>
        <taxon>Bacteria</taxon>
        <taxon>Pseudomonadati</taxon>
        <taxon>Pseudomonadota</taxon>
        <taxon>Gammaproteobacteria</taxon>
        <taxon>Legionellales</taxon>
        <taxon>Coxiellaceae</taxon>
        <taxon>Aquicella</taxon>
    </lineage>
</organism>
<dbReference type="InterPro" id="IPR008271">
    <property type="entry name" value="Ser/Thr_kinase_AS"/>
</dbReference>
<evidence type="ECO:0000259" key="9">
    <source>
        <dbReference type="PROSITE" id="PS50011"/>
    </source>
</evidence>
<sequence>MGNNYTVTIPGEDVRETNTLTWKDLHAAHFAFDSPFEIPLIDDQVFSADEIIRIIPGKRLVAFGTWQEKPVVAKLFFDKKHAKRHMEEDLAGVERLRENKIPTPPIYYYGICKDKRIYILLFKRIFDAKSLHDIWLKKKNPERLLPALKGVTVELATQHVLGILQNDLHLKNFLLTRKKIYTLDGAQIELFPVLLSKKTSMHNFALFLSQLGVGTEELQMKLFNHYASSRGWLLKPEDTTELFMMIKKWNHERWLRYQKKIFRESSEFACMETWSKWGVYDRNYAKPEFERFLHDPEMAFHHATAVVLKAGRSSTVIKVTLDQQELVIKRYNLKNFWHRLRRCLRTTRAATSWRLAQKMKLFGIPTAKPVAFIEKKYFGLRGKSYYVMEYVPGEHGGSYFMRHRGEEEKVNEMVARIAKLLKNLAKLEVTHGDLKITNVLIDDQENPRLIDLDGAAEHAALSSLRAGWRKEIKRFLENFQDDPALQEKFKHALGGEKAG</sequence>
<dbReference type="OrthoDB" id="8532943at2"/>
<dbReference type="PROSITE" id="PS00108">
    <property type="entry name" value="PROTEIN_KINASE_ST"/>
    <property type="match status" value="1"/>
</dbReference>
<proteinExistence type="inferred from homology"/>
<dbReference type="PANTHER" id="PTHR12209:SF0">
    <property type="entry name" value="EKC_KEOPS COMPLEX SUBUNIT TP53RK"/>
    <property type="match status" value="1"/>
</dbReference>